<proteinExistence type="predicted"/>
<sequence>LMDLLCVWTMKNLSLCRTQDVVSLVLTLGAINHLPSNSEALFTKLESHLDASDLSTPFLWLDVVWSLLILNKATEKHISSVLDPAFILRLTN</sequence>
<dbReference type="Proteomes" id="UP000291343">
    <property type="component" value="Unassembled WGS sequence"/>
</dbReference>
<evidence type="ECO:0000259" key="1">
    <source>
        <dbReference type="Pfam" id="PF06743"/>
    </source>
</evidence>
<evidence type="ECO:0000313" key="2">
    <source>
        <dbReference type="EMBL" id="RZF48632.1"/>
    </source>
</evidence>
<feature type="domain" description="FAST kinase leucine-rich" evidence="1">
    <location>
        <begin position="21"/>
        <end position="90"/>
    </location>
</feature>
<accession>A0A482XRL2</accession>
<dbReference type="OrthoDB" id="6501018at2759"/>
<evidence type="ECO:0000313" key="3">
    <source>
        <dbReference type="Proteomes" id="UP000291343"/>
    </source>
</evidence>
<organism evidence="2 3">
    <name type="scientific">Laodelphax striatellus</name>
    <name type="common">Small brown planthopper</name>
    <name type="synonym">Delphax striatella</name>
    <dbReference type="NCBI Taxonomy" id="195883"/>
    <lineage>
        <taxon>Eukaryota</taxon>
        <taxon>Metazoa</taxon>
        <taxon>Ecdysozoa</taxon>
        <taxon>Arthropoda</taxon>
        <taxon>Hexapoda</taxon>
        <taxon>Insecta</taxon>
        <taxon>Pterygota</taxon>
        <taxon>Neoptera</taxon>
        <taxon>Paraneoptera</taxon>
        <taxon>Hemiptera</taxon>
        <taxon>Auchenorrhyncha</taxon>
        <taxon>Fulgoroidea</taxon>
        <taxon>Delphacidae</taxon>
        <taxon>Criomorphinae</taxon>
        <taxon>Laodelphax</taxon>
    </lineage>
</organism>
<dbReference type="InterPro" id="IPR010622">
    <property type="entry name" value="FAST_Leu-rich"/>
</dbReference>
<keyword evidence="3" id="KW-1185">Reference proteome</keyword>
<feature type="non-terminal residue" evidence="2">
    <location>
        <position position="92"/>
    </location>
</feature>
<gene>
    <name evidence="2" type="ORF">LSTR_LSTR016361</name>
</gene>
<feature type="non-terminal residue" evidence="2">
    <location>
        <position position="1"/>
    </location>
</feature>
<dbReference type="Pfam" id="PF06743">
    <property type="entry name" value="FAST_1"/>
    <property type="match status" value="1"/>
</dbReference>
<comment type="caution">
    <text evidence="2">The sequence shown here is derived from an EMBL/GenBank/DDBJ whole genome shotgun (WGS) entry which is preliminary data.</text>
</comment>
<reference evidence="2 3" key="1">
    <citation type="journal article" date="2017" name="Gigascience">
        <title>Genome sequence of the small brown planthopper, Laodelphax striatellus.</title>
        <authorList>
            <person name="Zhu J."/>
            <person name="Jiang F."/>
            <person name="Wang X."/>
            <person name="Yang P."/>
            <person name="Bao Y."/>
            <person name="Zhao W."/>
            <person name="Wang W."/>
            <person name="Lu H."/>
            <person name="Wang Q."/>
            <person name="Cui N."/>
            <person name="Li J."/>
            <person name="Chen X."/>
            <person name="Luo L."/>
            <person name="Yu J."/>
            <person name="Kang L."/>
            <person name="Cui F."/>
        </authorList>
    </citation>
    <scope>NUCLEOTIDE SEQUENCE [LARGE SCALE GENOMIC DNA]</scope>
    <source>
        <strain evidence="2">Lst14</strain>
    </source>
</reference>
<dbReference type="EMBL" id="QKKF02001491">
    <property type="protein sequence ID" value="RZF48632.1"/>
    <property type="molecule type" value="Genomic_DNA"/>
</dbReference>
<dbReference type="AlphaFoldDB" id="A0A482XRL2"/>
<name>A0A482XRL2_LAOST</name>
<dbReference type="GO" id="GO:0044528">
    <property type="term" value="P:regulation of mitochondrial mRNA stability"/>
    <property type="evidence" value="ECO:0007669"/>
    <property type="project" value="InterPro"/>
</dbReference>
<protein>
    <recommendedName>
        <fullName evidence="1">FAST kinase leucine-rich domain-containing protein</fullName>
    </recommendedName>
</protein>
<dbReference type="InParanoid" id="A0A482XRL2"/>